<dbReference type="GO" id="GO:0004642">
    <property type="term" value="F:phosphoribosylformylglycinamidine synthase activity"/>
    <property type="evidence" value="ECO:0007669"/>
    <property type="project" value="UniProtKB-EC"/>
</dbReference>
<dbReference type="FunFam" id="3.30.1330.10:FF:000007">
    <property type="entry name" value="Phosphoribosylformylglycinamidine synthase, putative"/>
    <property type="match status" value="1"/>
</dbReference>
<evidence type="ECO:0000256" key="13">
    <source>
        <dbReference type="ARBA" id="ARBA00071729"/>
    </source>
</evidence>
<evidence type="ECO:0000256" key="6">
    <source>
        <dbReference type="ARBA" id="ARBA00022741"/>
    </source>
</evidence>
<dbReference type="FunFam" id="1.10.8.750:FF:000001">
    <property type="entry name" value="Putative phosphoribosylformylglycinamidine synthase"/>
    <property type="match status" value="1"/>
</dbReference>
<feature type="domain" description="FGAR-AT PurM N-terminal-like" evidence="16">
    <location>
        <begin position="568"/>
        <end position="726"/>
    </location>
</feature>
<dbReference type="GO" id="GO:0005737">
    <property type="term" value="C:cytoplasm"/>
    <property type="evidence" value="ECO:0007669"/>
    <property type="project" value="TreeGrafter"/>
</dbReference>
<name>A0A915KCY2_ROMCU</name>
<dbReference type="SUPFAM" id="SSF109736">
    <property type="entry name" value="FGAM synthase PurL, linker domain"/>
    <property type="match status" value="1"/>
</dbReference>
<keyword evidence="17" id="KW-1185">Reference proteome</keyword>
<dbReference type="PANTHER" id="PTHR10099:SF1">
    <property type="entry name" value="PHOSPHORIBOSYLFORMYLGLYCINAMIDINE SYNTHASE"/>
    <property type="match status" value="1"/>
</dbReference>
<sequence>MAEPAELYGSEVVRKWKIKGGKASKVFCDRASRVEHRSCTLQLSRRPLNMVDVREGNPYKINEQRKKYVQENTSNISCQISSLLHDRMTDCRYDAPLNSFDIEITDRSFFEINIMKNGKAALIDANERFGLALDDFDIDYYYDIFSNKVNRNPTNVELFDLAQSNSEHSRHWFFKGRLIIDGLEINESLFKMVMQTQNHTNQNSVIKFKDNSSAIRGSKIPVFKPSDPSECSPFLKEDSIRHITYTAETHNFPTGICPFPGAATGTGGRIRDGHATGRGSYVVAGIAGYSFGNLNIANFHQPWEDGPSSYPFNFAKPLEICIQASNGASDYGNKFGEPVICGFTRSFGMYMENGERIEYVKPIMFSGGMGTIDDGLVEKISPKKGMIVAKIGGPIYRIGVGGGSASSVDMPKIVVNHWTSAQFNAATLKWNKKIVENAGAKIYADKFELGDPTINALELWGAEYQESDAILIEKKGLDAMKKICQRERCPLSCVGEIADDNKIILVDFRKGVNDPRPVDMDLNWVLGAVPRKTYNLTKKRPTLPILSLPKFDFCHFLKRVLNLPSVASKRYLTNKVDRCVTGLIAQQQCVGCLHTPLADVAVTALSYFDTVGSAVAVGEQPIKMLVSPEKGARMSVGEALTNLVFAPITDLKDVKCSANWMWAAKIDGEGEKLYAACKSMCDIMAELGIAVDGGKDSLSMIALLKGESSTEVIKSPGTLVISAYAQCTNITKVVTPDLKCPSDQRGALLHINFGSASYDQKFRLGGSALAQCFSQLGDNCSDLDHVETFINAFNVTQRLIRENLIISGHDISDGGFITAILEMAFAGNCGISLDLKTTT</sequence>
<dbReference type="Pfam" id="PF22689">
    <property type="entry name" value="FGAR-AT_PurM_N-like"/>
    <property type="match status" value="1"/>
</dbReference>
<dbReference type="EC" id="6.3.5.3" evidence="3"/>
<dbReference type="InterPro" id="IPR041609">
    <property type="entry name" value="PurL_linker"/>
</dbReference>
<proteinExistence type="inferred from homology"/>
<evidence type="ECO:0000259" key="16">
    <source>
        <dbReference type="Pfam" id="PF22689"/>
    </source>
</evidence>
<dbReference type="InterPro" id="IPR036676">
    <property type="entry name" value="PurM-like_C_sf"/>
</dbReference>
<evidence type="ECO:0000259" key="15">
    <source>
        <dbReference type="Pfam" id="PF18072"/>
    </source>
</evidence>
<evidence type="ECO:0000256" key="1">
    <source>
        <dbReference type="ARBA" id="ARBA00004920"/>
    </source>
</evidence>
<evidence type="ECO:0000256" key="4">
    <source>
        <dbReference type="ARBA" id="ARBA00022598"/>
    </source>
</evidence>
<keyword evidence="5" id="KW-0479">Metal-binding</keyword>
<dbReference type="WBParaSite" id="nRc.2.0.1.t36572-RA">
    <property type="protein sequence ID" value="nRc.2.0.1.t36572-RA"/>
    <property type="gene ID" value="nRc.2.0.1.g36572"/>
</dbReference>
<evidence type="ECO:0000256" key="12">
    <source>
        <dbReference type="ARBA" id="ARBA00032632"/>
    </source>
</evidence>
<dbReference type="GO" id="GO:0005524">
    <property type="term" value="F:ATP binding"/>
    <property type="evidence" value="ECO:0007669"/>
    <property type="project" value="UniProtKB-KW"/>
</dbReference>
<dbReference type="InterPro" id="IPR055181">
    <property type="entry name" value="FGAR-AT_PurM_N-like"/>
</dbReference>
<keyword evidence="8" id="KW-0067">ATP-binding</keyword>
<evidence type="ECO:0000256" key="8">
    <source>
        <dbReference type="ARBA" id="ARBA00022840"/>
    </source>
</evidence>
<evidence type="ECO:0000313" key="18">
    <source>
        <dbReference type="WBParaSite" id="nRc.2.0.1.t36572-RA"/>
    </source>
</evidence>
<dbReference type="CDD" id="cd02204">
    <property type="entry name" value="PurL_repeat2"/>
    <property type="match status" value="1"/>
</dbReference>
<dbReference type="SUPFAM" id="SSF55326">
    <property type="entry name" value="PurM N-terminal domain-like"/>
    <property type="match status" value="2"/>
</dbReference>
<evidence type="ECO:0000259" key="14">
    <source>
        <dbReference type="Pfam" id="PF02769"/>
    </source>
</evidence>
<organism evidence="17 18">
    <name type="scientific">Romanomermis culicivorax</name>
    <name type="common">Nematode worm</name>
    <dbReference type="NCBI Taxonomy" id="13658"/>
    <lineage>
        <taxon>Eukaryota</taxon>
        <taxon>Metazoa</taxon>
        <taxon>Ecdysozoa</taxon>
        <taxon>Nematoda</taxon>
        <taxon>Enoplea</taxon>
        <taxon>Dorylaimia</taxon>
        <taxon>Mermithida</taxon>
        <taxon>Mermithoidea</taxon>
        <taxon>Mermithidae</taxon>
        <taxon>Romanomermis</taxon>
    </lineage>
</organism>
<dbReference type="Pfam" id="PF02769">
    <property type="entry name" value="AIRS_C"/>
    <property type="match status" value="2"/>
</dbReference>
<dbReference type="GO" id="GO:0046872">
    <property type="term" value="F:metal ion binding"/>
    <property type="evidence" value="ECO:0007669"/>
    <property type="project" value="UniProtKB-KW"/>
</dbReference>
<dbReference type="PANTHER" id="PTHR10099">
    <property type="entry name" value="PHOSPHORIBOSYLFORMYLGLYCINAMIDINE SYNTHASE"/>
    <property type="match status" value="1"/>
</dbReference>
<dbReference type="Gene3D" id="1.10.8.750">
    <property type="entry name" value="Phosphoribosylformylglycinamidine synthase, linker domain"/>
    <property type="match status" value="1"/>
</dbReference>
<feature type="domain" description="PurM-like C-terminal" evidence="14">
    <location>
        <begin position="437"/>
        <end position="505"/>
    </location>
</feature>
<dbReference type="InterPro" id="IPR036921">
    <property type="entry name" value="PurM-like_N_sf"/>
</dbReference>
<comment type="pathway">
    <text evidence="1">Purine metabolism; IMP biosynthesis via de novo pathway; 5-amino-1-(5-phospho-D-ribosyl)imidazole from N(2)-formyl-N(1)-(5-phospho-D-ribosyl)glycinamide: step 1/2.</text>
</comment>
<keyword evidence="4" id="KW-0436">Ligase</keyword>
<dbReference type="OMA" id="GAMINAS"/>
<feature type="domain" description="PurM-like C-terminal" evidence="14">
    <location>
        <begin position="791"/>
        <end position="836"/>
    </location>
</feature>
<evidence type="ECO:0000313" key="17">
    <source>
        <dbReference type="Proteomes" id="UP000887565"/>
    </source>
</evidence>
<dbReference type="Gene3D" id="3.30.1330.10">
    <property type="entry name" value="PurM-like, N-terminal domain"/>
    <property type="match status" value="2"/>
</dbReference>
<evidence type="ECO:0000256" key="2">
    <source>
        <dbReference type="ARBA" id="ARBA00008608"/>
    </source>
</evidence>
<evidence type="ECO:0000256" key="9">
    <source>
        <dbReference type="ARBA" id="ARBA00022842"/>
    </source>
</evidence>
<evidence type="ECO:0000256" key="7">
    <source>
        <dbReference type="ARBA" id="ARBA00022755"/>
    </source>
</evidence>
<dbReference type="Gene3D" id="3.90.650.10">
    <property type="entry name" value="PurM-like C-terminal domain"/>
    <property type="match status" value="2"/>
</dbReference>
<dbReference type="FunFam" id="3.30.1330.10:FF:000026">
    <property type="entry name" value="phosphoribosylformylglycinamidine synthase"/>
    <property type="match status" value="1"/>
</dbReference>
<keyword evidence="9" id="KW-0460">Magnesium</keyword>
<protein>
    <recommendedName>
        <fullName evidence="13">Phosphoribosylformylglycinamidine synthase</fullName>
        <ecNumber evidence="3">6.3.5.3</ecNumber>
    </recommendedName>
    <alternativeName>
        <fullName evidence="12">Formylglycinamide ribonucleotide amidotransferase</fullName>
    </alternativeName>
    <alternativeName>
        <fullName evidence="11">Formylglycinamide ribotide amidotransferase</fullName>
    </alternativeName>
</protein>
<comment type="similarity">
    <text evidence="2">In the N-terminal section; belongs to the FGAMS family.</text>
</comment>
<accession>A0A915KCY2</accession>
<keyword evidence="10" id="KW-0315">Glutamine amidotransferase</keyword>
<evidence type="ECO:0000256" key="5">
    <source>
        <dbReference type="ARBA" id="ARBA00022723"/>
    </source>
</evidence>
<evidence type="ECO:0000256" key="10">
    <source>
        <dbReference type="ARBA" id="ARBA00022962"/>
    </source>
</evidence>
<dbReference type="Pfam" id="PF18072">
    <property type="entry name" value="FGAR-AT_linker"/>
    <property type="match status" value="1"/>
</dbReference>
<feature type="domain" description="Phosphoribosylformylglycinamidine synthase linker" evidence="15">
    <location>
        <begin position="123"/>
        <end position="171"/>
    </location>
</feature>
<dbReference type="GO" id="GO:0006164">
    <property type="term" value="P:purine nucleotide biosynthetic process"/>
    <property type="evidence" value="ECO:0007669"/>
    <property type="project" value="UniProtKB-KW"/>
</dbReference>
<evidence type="ECO:0000256" key="3">
    <source>
        <dbReference type="ARBA" id="ARBA00012747"/>
    </source>
</evidence>
<dbReference type="Proteomes" id="UP000887565">
    <property type="component" value="Unplaced"/>
</dbReference>
<keyword evidence="7" id="KW-0658">Purine biosynthesis</keyword>
<dbReference type="InterPro" id="IPR010918">
    <property type="entry name" value="PurM-like_C_dom"/>
</dbReference>
<dbReference type="SUPFAM" id="SSF56042">
    <property type="entry name" value="PurM C-terminal domain-like"/>
    <property type="match status" value="2"/>
</dbReference>
<keyword evidence="6" id="KW-0547">Nucleotide-binding</keyword>
<reference evidence="18" key="1">
    <citation type="submission" date="2022-11" db="UniProtKB">
        <authorList>
            <consortium name="WormBaseParasite"/>
        </authorList>
    </citation>
    <scope>IDENTIFICATION</scope>
</reference>
<evidence type="ECO:0000256" key="11">
    <source>
        <dbReference type="ARBA" id="ARBA00029823"/>
    </source>
</evidence>
<dbReference type="AlphaFoldDB" id="A0A915KCY2"/>